<reference evidence="1 2" key="1">
    <citation type="submission" date="2019-07" db="EMBL/GenBank/DDBJ databases">
        <title>The pathways for chlorine oxyanion respiration interact through the shared metabolite chlorate.</title>
        <authorList>
            <person name="Barnum T.P."/>
            <person name="Cheng Y."/>
            <person name="Hill K.A."/>
            <person name="Lucas L.N."/>
            <person name="Carlson H.K."/>
            <person name="Coates J.D."/>
        </authorList>
    </citation>
    <scope>NUCLEOTIDE SEQUENCE [LARGE SCALE GENOMIC DNA]</scope>
    <source>
        <strain evidence="1 2">SFB-3</strain>
    </source>
</reference>
<dbReference type="Proteomes" id="UP000319502">
    <property type="component" value="Unassembled WGS sequence"/>
</dbReference>
<evidence type="ECO:0000313" key="2">
    <source>
        <dbReference type="Proteomes" id="UP000319502"/>
    </source>
</evidence>
<sequence length="137" mass="14736">MSDVNERRQRQRIMVESAHVPESGFQLECDGKATAVRDVSLEGFSMHASTAPDSQKEFHFVLKRRAAGGFISGRAQVVNFVRGATADTGVAGCHVTAFDDDGRELLAQWLSAHVAAVAGVPLTEKEAREIVDGPSLV</sequence>
<gene>
    <name evidence="1" type="ORF">FHP91_13250</name>
</gene>
<evidence type="ECO:0000313" key="1">
    <source>
        <dbReference type="EMBL" id="TVO54823.1"/>
    </source>
</evidence>
<name>A0A557QPJ3_9RHOO</name>
<organism evidence="1 2">
    <name type="scientific">Denitromonas halophila</name>
    <dbReference type="NCBI Taxonomy" id="1629404"/>
    <lineage>
        <taxon>Bacteria</taxon>
        <taxon>Pseudomonadati</taxon>
        <taxon>Pseudomonadota</taxon>
        <taxon>Betaproteobacteria</taxon>
        <taxon>Rhodocyclales</taxon>
        <taxon>Zoogloeaceae</taxon>
        <taxon>Denitromonas</taxon>
    </lineage>
</organism>
<keyword evidence="2" id="KW-1185">Reference proteome</keyword>
<comment type="caution">
    <text evidence="1">The sequence shown here is derived from an EMBL/GenBank/DDBJ whole genome shotgun (WGS) entry which is preliminary data.</text>
</comment>
<proteinExistence type="predicted"/>
<protein>
    <submittedName>
        <fullName evidence="1">PilZ domain-containing protein</fullName>
    </submittedName>
</protein>
<dbReference type="EMBL" id="VMNK01000012">
    <property type="protein sequence ID" value="TVO54823.1"/>
    <property type="molecule type" value="Genomic_DNA"/>
</dbReference>
<dbReference type="AlphaFoldDB" id="A0A557QPJ3"/>
<dbReference type="RefSeq" id="WP_144310043.1">
    <property type="nucleotide sequence ID" value="NZ_VMNK01000012.1"/>
</dbReference>
<accession>A0A557QPJ3</accession>
<dbReference type="OrthoDB" id="8526691at2"/>